<comment type="caution">
    <text evidence="1">The sequence shown here is derived from an EMBL/GenBank/DDBJ whole genome shotgun (WGS) entry which is preliminary data.</text>
</comment>
<sequence length="263" mass="30127">MSIFTLLFASALLALLAWAFFKPRKSGLAMPDAFPEQWRGFLSEKVRFYQELEEEEKRDFERKVQRFLGRIRITGIKTEVSDEDRLLVASSAVIPIFRFPEWEYKTLVEVLLYPDLFTEDFDFSAGERNIAGMAGSGGMMSNLVIFSKPALWLGFENQSDKYNVGIHEFIHLFDKQDGDVDGVPAIYMKHQAILPWINLIKKNTEEMLKGKSDINPYGATNPQEFLAVTGEYFFERPRLFKEKHPELYAALSEAFNADPAGGQ</sequence>
<dbReference type="InterPro" id="IPR010384">
    <property type="entry name" value="MtfA_fam"/>
</dbReference>
<name>A0ABS3C1H5_9BACT</name>
<dbReference type="InterPro" id="IPR042252">
    <property type="entry name" value="MtfA_N"/>
</dbReference>
<reference evidence="1 2" key="1">
    <citation type="submission" date="2021-03" db="EMBL/GenBank/DDBJ databases">
        <title>novel species isolated from a fishpond in China.</title>
        <authorList>
            <person name="Lu H."/>
            <person name="Cai Z."/>
        </authorList>
    </citation>
    <scope>NUCLEOTIDE SEQUENCE [LARGE SCALE GENOMIC DNA]</scope>
    <source>
        <strain evidence="1 2">H41</strain>
    </source>
</reference>
<dbReference type="RefSeq" id="WP_206577753.1">
    <property type="nucleotide sequence ID" value="NZ_JAFKCT010000003.1"/>
</dbReference>
<dbReference type="Pfam" id="PF06167">
    <property type="entry name" value="Peptidase_M90"/>
    <property type="match status" value="1"/>
</dbReference>
<keyword evidence="2" id="KW-1185">Reference proteome</keyword>
<accession>A0ABS3C1H5</accession>
<dbReference type="CDD" id="cd20169">
    <property type="entry name" value="Peptidase_M90_mtfA"/>
    <property type="match status" value="1"/>
</dbReference>
<dbReference type="Proteomes" id="UP000664317">
    <property type="component" value="Unassembled WGS sequence"/>
</dbReference>
<dbReference type="EMBL" id="JAFKCT010000003">
    <property type="protein sequence ID" value="MBN7810965.1"/>
    <property type="molecule type" value="Genomic_DNA"/>
</dbReference>
<dbReference type="PANTHER" id="PTHR30164">
    <property type="entry name" value="MTFA PEPTIDASE"/>
    <property type="match status" value="1"/>
</dbReference>
<dbReference type="InterPro" id="IPR024079">
    <property type="entry name" value="MetalloPept_cat_dom_sf"/>
</dbReference>
<proteinExistence type="predicted"/>
<dbReference type="SUPFAM" id="SSF55486">
    <property type="entry name" value="Metalloproteases ('zincins'), catalytic domain"/>
    <property type="match status" value="1"/>
</dbReference>
<gene>
    <name evidence="1" type="ORF">J0A68_08365</name>
</gene>
<dbReference type="Gene3D" id="1.10.472.150">
    <property type="entry name" value="Glucose-regulated metallo-peptidase M90, N-terminal domain"/>
    <property type="match status" value="1"/>
</dbReference>
<evidence type="ECO:0000313" key="2">
    <source>
        <dbReference type="Proteomes" id="UP000664317"/>
    </source>
</evidence>
<evidence type="ECO:0000313" key="1">
    <source>
        <dbReference type="EMBL" id="MBN7810965.1"/>
    </source>
</evidence>
<organism evidence="1 2">
    <name type="scientific">Algoriphagus oliviformis</name>
    <dbReference type="NCBI Taxonomy" id="2811231"/>
    <lineage>
        <taxon>Bacteria</taxon>
        <taxon>Pseudomonadati</taxon>
        <taxon>Bacteroidota</taxon>
        <taxon>Cytophagia</taxon>
        <taxon>Cytophagales</taxon>
        <taxon>Cyclobacteriaceae</taxon>
        <taxon>Algoriphagus</taxon>
    </lineage>
</organism>
<dbReference type="PANTHER" id="PTHR30164:SF2">
    <property type="entry name" value="PROTEIN MTFA"/>
    <property type="match status" value="1"/>
</dbReference>
<dbReference type="Gene3D" id="3.40.390.10">
    <property type="entry name" value="Collagenase (Catalytic Domain)"/>
    <property type="match status" value="1"/>
</dbReference>
<protein>
    <submittedName>
        <fullName evidence="1">Zinc-dependent peptidase</fullName>
    </submittedName>
</protein>